<dbReference type="KEGG" id="rba:RB3429"/>
<dbReference type="STRING" id="243090.RB3429"/>
<evidence type="ECO:0000313" key="1">
    <source>
        <dbReference type="EMBL" id="CAD73189.1"/>
    </source>
</evidence>
<protein>
    <submittedName>
        <fullName evidence="1">Uncharacterized protein</fullName>
    </submittedName>
</protein>
<dbReference type="EMBL" id="BX294138">
    <property type="protein sequence ID" value="CAD73189.1"/>
    <property type="molecule type" value="Genomic_DNA"/>
</dbReference>
<dbReference type="AlphaFoldDB" id="Q7UU93"/>
<name>Q7UU93_RHOBA</name>
<dbReference type="InParanoid" id="Q7UU93"/>
<dbReference type="Proteomes" id="UP000001025">
    <property type="component" value="Chromosome"/>
</dbReference>
<keyword evidence="2" id="KW-1185">Reference proteome</keyword>
<dbReference type="EnsemblBacteria" id="CAD73189">
    <property type="protein sequence ID" value="CAD73189"/>
    <property type="gene ID" value="RB3429"/>
</dbReference>
<gene>
    <name evidence="1" type="ordered locus">RB3429</name>
</gene>
<organism evidence="1 2">
    <name type="scientific">Rhodopirellula baltica (strain DSM 10527 / NCIMB 13988 / SH1)</name>
    <dbReference type="NCBI Taxonomy" id="243090"/>
    <lineage>
        <taxon>Bacteria</taxon>
        <taxon>Pseudomonadati</taxon>
        <taxon>Planctomycetota</taxon>
        <taxon>Planctomycetia</taxon>
        <taxon>Pirellulales</taxon>
        <taxon>Pirellulaceae</taxon>
        <taxon>Rhodopirellula</taxon>
    </lineage>
</organism>
<accession>Q7UU93</accession>
<dbReference type="HOGENOM" id="CLU_1785356_0_0_0"/>
<evidence type="ECO:0000313" key="2">
    <source>
        <dbReference type="Proteomes" id="UP000001025"/>
    </source>
</evidence>
<reference evidence="1 2" key="1">
    <citation type="journal article" date="2003" name="Proc. Natl. Acad. Sci. U.S.A.">
        <title>Complete genome sequence of the marine planctomycete Pirellula sp. strain 1.</title>
        <authorList>
            <person name="Gloeckner F.O."/>
            <person name="Kube M."/>
            <person name="Bauer M."/>
            <person name="Teeling H."/>
            <person name="Lombardot T."/>
            <person name="Ludwig W."/>
            <person name="Gade D."/>
            <person name="Beck A."/>
            <person name="Borzym K."/>
            <person name="Heitmann K."/>
            <person name="Rabus R."/>
            <person name="Schlesner H."/>
            <person name="Amann R."/>
            <person name="Reinhardt R."/>
        </authorList>
    </citation>
    <scope>NUCLEOTIDE SEQUENCE [LARGE SCALE GENOMIC DNA]</scope>
    <source>
        <strain evidence="2">DSM 10527 / NCIMB 13988 / SH1</strain>
    </source>
</reference>
<sequence>MECLNRCWFHKLNRISDRHSRTPWGSLLSSRVQPALAGCIQDEQSTRRIHGRFSLTQRLPSRFVANQTICAVQTGSTEQIGCCSLRTFGFPEIYPNATSRGSIESSMWLNCQEQPTERSAYSNAILAPFPKRLRGDLGQHFVRID</sequence>
<proteinExistence type="predicted"/>